<proteinExistence type="predicted"/>
<dbReference type="Pfam" id="PF12654">
    <property type="entry name" value="DUF3786"/>
    <property type="match status" value="1"/>
</dbReference>
<dbReference type="GO" id="GO:0051782">
    <property type="term" value="P:negative regulation of cell division"/>
    <property type="evidence" value="ECO:0007669"/>
    <property type="project" value="TreeGrafter"/>
</dbReference>
<protein>
    <recommendedName>
        <fullName evidence="1">DUF3786 domain-containing protein</fullName>
    </recommendedName>
</protein>
<reference evidence="2" key="1">
    <citation type="journal article" date="2014" name="Front. Microbiol.">
        <title>High frequency of phylogenetically diverse reductive dehalogenase-homologous genes in deep subseafloor sedimentary metagenomes.</title>
        <authorList>
            <person name="Kawai M."/>
            <person name="Futagami T."/>
            <person name="Toyoda A."/>
            <person name="Takaki Y."/>
            <person name="Nishi S."/>
            <person name="Hori S."/>
            <person name="Arai W."/>
            <person name="Tsubouchi T."/>
            <person name="Morono Y."/>
            <person name="Uchiyama I."/>
            <person name="Ito T."/>
            <person name="Fujiyama A."/>
            <person name="Inagaki F."/>
            <person name="Takami H."/>
        </authorList>
    </citation>
    <scope>NUCLEOTIDE SEQUENCE</scope>
    <source>
        <strain evidence="2">Expedition CK06-06</strain>
    </source>
</reference>
<dbReference type="PANTHER" id="PTHR43384">
    <property type="entry name" value="SEPTUM SITE-DETERMINING PROTEIN MIND HOMOLOG, CHLOROPLASTIC-RELATED"/>
    <property type="match status" value="1"/>
</dbReference>
<dbReference type="InterPro" id="IPR024264">
    <property type="entry name" value="DUF3786"/>
</dbReference>
<feature type="domain" description="DUF3786" evidence="1">
    <location>
        <begin position="13"/>
        <end position="99"/>
    </location>
</feature>
<organism evidence="2">
    <name type="scientific">marine sediment metagenome</name>
    <dbReference type="NCBI Taxonomy" id="412755"/>
    <lineage>
        <taxon>unclassified sequences</taxon>
        <taxon>metagenomes</taxon>
        <taxon>ecological metagenomes</taxon>
    </lineage>
</organism>
<gene>
    <name evidence="2" type="ORF">S06H3_00830</name>
</gene>
<comment type="caution">
    <text evidence="2">The sequence shown here is derived from an EMBL/GenBank/DDBJ whole genome shotgun (WGS) entry which is preliminary data.</text>
</comment>
<dbReference type="Gene3D" id="3.40.50.300">
    <property type="entry name" value="P-loop containing nucleotide triphosphate hydrolases"/>
    <property type="match status" value="1"/>
</dbReference>
<evidence type="ECO:0000313" key="2">
    <source>
        <dbReference type="EMBL" id="GAH94604.1"/>
    </source>
</evidence>
<sequence length="310" mass="34208">MPLGVTTQYSLRDSEEEVPLKDRILILHYLTLAKGTPATNRLITFKQLPGGASYFPAFSQRAIKPLLNHFGKEPELLTDAAAKLGGYKANYGDVAITINQALGLPLDENRTIGKIREKMTEDVSRGHLSPSIPKLDYLYGKIIESLAESKGFDLLAMGRPEGPGCYCAPNEFLRASLDRLVKDYKYDYIVMDCEAGMEHISRQTTRDVDVLLLVSDPTIRGITVAARMRDLIGELRTKVGQICLVANRVKNGLPQEIEKAIDDFGLQLIATIPEDPYIADLEIKGTPLIELPQDSPLQAKVKEVANSLGL</sequence>
<evidence type="ECO:0000259" key="1">
    <source>
        <dbReference type="Pfam" id="PF12654"/>
    </source>
</evidence>
<dbReference type="PANTHER" id="PTHR43384:SF7">
    <property type="entry name" value="CARBON-MONOXIDE DEHYDROGENASE ACCESSORY PROTEIN"/>
    <property type="match status" value="1"/>
</dbReference>
<dbReference type="GO" id="GO:0009898">
    <property type="term" value="C:cytoplasmic side of plasma membrane"/>
    <property type="evidence" value="ECO:0007669"/>
    <property type="project" value="TreeGrafter"/>
</dbReference>
<dbReference type="GO" id="GO:0005524">
    <property type="term" value="F:ATP binding"/>
    <property type="evidence" value="ECO:0007669"/>
    <property type="project" value="TreeGrafter"/>
</dbReference>
<dbReference type="EMBL" id="BARV01000178">
    <property type="protein sequence ID" value="GAH94604.1"/>
    <property type="molecule type" value="Genomic_DNA"/>
</dbReference>
<dbReference type="InterPro" id="IPR050625">
    <property type="entry name" value="ParA/MinD_ATPase"/>
</dbReference>
<dbReference type="SUPFAM" id="SSF52540">
    <property type="entry name" value="P-loop containing nucleoside triphosphate hydrolases"/>
    <property type="match status" value="1"/>
</dbReference>
<dbReference type="InterPro" id="IPR027417">
    <property type="entry name" value="P-loop_NTPase"/>
</dbReference>
<dbReference type="AlphaFoldDB" id="X1KWR9"/>
<dbReference type="GO" id="GO:0016887">
    <property type="term" value="F:ATP hydrolysis activity"/>
    <property type="evidence" value="ECO:0007669"/>
    <property type="project" value="TreeGrafter"/>
</dbReference>
<accession>X1KWR9</accession>
<name>X1KWR9_9ZZZZ</name>
<dbReference type="GO" id="GO:0005829">
    <property type="term" value="C:cytosol"/>
    <property type="evidence" value="ECO:0007669"/>
    <property type="project" value="TreeGrafter"/>
</dbReference>